<dbReference type="RefSeq" id="WP_110312683.1">
    <property type="nucleotide sequence ID" value="NZ_QICL01000050.1"/>
</dbReference>
<evidence type="ECO:0000313" key="8">
    <source>
        <dbReference type="Proteomes" id="UP000247973"/>
    </source>
</evidence>
<dbReference type="OrthoDB" id="997404at2"/>
<feature type="transmembrane region" description="Helical" evidence="5">
    <location>
        <begin position="12"/>
        <end position="31"/>
    </location>
</feature>
<protein>
    <recommendedName>
        <fullName evidence="6">Major fimbrial subunit protein N-terminal domain-containing protein</fullName>
    </recommendedName>
</protein>
<evidence type="ECO:0000256" key="3">
    <source>
        <dbReference type="ARBA" id="ARBA00022729"/>
    </source>
</evidence>
<evidence type="ECO:0000313" key="7">
    <source>
        <dbReference type="EMBL" id="PXV58388.1"/>
    </source>
</evidence>
<accession>A0A2V3PHE3</accession>
<gene>
    <name evidence="7" type="ORF">CLV62_15013</name>
</gene>
<evidence type="ECO:0000256" key="5">
    <source>
        <dbReference type="SAM" id="Phobius"/>
    </source>
</evidence>
<dbReference type="InterPro" id="IPR029141">
    <property type="entry name" value="FimA_N"/>
</dbReference>
<dbReference type="AlphaFoldDB" id="A0A2V3PHE3"/>
<dbReference type="GO" id="GO:0009289">
    <property type="term" value="C:pilus"/>
    <property type="evidence" value="ECO:0007669"/>
    <property type="project" value="UniProtKB-SubCell"/>
</dbReference>
<name>A0A2V3PHE3_9BACT</name>
<comment type="subcellular location">
    <subcellularLocation>
        <location evidence="1">Fimbrium</location>
    </subcellularLocation>
</comment>
<keyword evidence="8" id="KW-1185">Reference proteome</keyword>
<organism evidence="7 8">
    <name type="scientific">Dysgonomonas alginatilytica</name>
    <dbReference type="NCBI Taxonomy" id="1605892"/>
    <lineage>
        <taxon>Bacteria</taxon>
        <taxon>Pseudomonadati</taxon>
        <taxon>Bacteroidota</taxon>
        <taxon>Bacteroidia</taxon>
        <taxon>Bacteroidales</taxon>
        <taxon>Dysgonomonadaceae</taxon>
        <taxon>Dysgonomonas</taxon>
    </lineage>
</organism>
<evidence type="ECO:0000256" key="2">
    <source>
        <dbReference type="ARBA" id="ARBA00006011"/>
    </source>
</evidence>
<comment type="caution">
    <text evidence="7">The sequence shown here is derived from an EMBL/GenBank/DDBJ whole genome shotgun (WGS) entry which is preliminary data.</text>
</comment>
<keyword evidence="5" id="KW-1133">Transmembrane helix</keyword>
<dbReference type="EMBL" id="QICL01000050">
    <property type="protein sequence ID" value="PXV58388.1"/>
    <property type="molecule type" value="Genomic_DNA"/>
</dbReference>
<dbReference type="PROSITE" id="PS51257">
    <property type="entry name" value="PROKAR_LIPOPROTEIN"/>
    <property type="match status" value="1"/>
</dbReference>
<evidence type="ECO:0000256" key="1">
    <source>
        <dbReference type="ARBA" id="ARBA00004561"/>
    </source>
</evidence>
<sequence>MKPVCQYKSIAISRVSFLLLAFAILATISIFTSCSKEEEDLGKVGSRNIKVQFHTTNLLLVRQTPGEAQISQVQALVFIDNGEGYTYNYTASGTSLINSDNLSATFDIEIYTETRPVKIYIIANSNDAISSNQPMVGETENEVKQKLTKAVTSTNITGNFPMWGEYSLPSGISGTLNNTVAQLKVLRAIARVDINSVDSPANFIMTSVQAFRVSSQLQIAPNAYSGSLLVSGPSIPTGSSSTINTTPIPVIGNTSEAQLYLPESEAPAFVNQVSEATCVIIGGRYNGSTTVTYYRLDFAPDIPEYPLGQILRNHHYTFDILKVTSAGWPTPEEAAENISANIEVASQDWSDANINVGIDDTDYFRLSKRNIELAATAGSTGYTFVSTSIPSYTIQWSDASGNPLGDPAGSIDDGVIRVTKSNYAIFVEAITDNPSAEDNLKYILIVAKRARIVISINQLGL</sequence>
<evidence type="ECO:0000259" key="6">
    <source>
        <dbReference type="Pfam" id="PF06321"/>
    </source>
</evidence>
<proteinExistence type="inferred from homology"/>
<feature type="domain" description="Major fimbrial subunit protein N-terminal" evidence="6">
    <location>
        <begin position="63"/>
        <end position="165"/>
    </location>
</feature>
<evidence type="ECO:0000256" key="4">
    <source>
        <dbReference type="ARBA" id="ARBA00023263"/>
    </source>
</evidence>
<comment type="similarity">
    <text evidence="2">Belongs to the bacteroidetes fimbrillin superfamily. FimA/Mfa1 family.</text>
</comment>
<dbReference type="Pfam" id="PF06321">
    <property type="entry name" value="P_gingi_FimA"/>
    <property type="match status" value="1"/>
</dbReference>
<keyword evidence="5" id="KW-0812">Transmembrane</keyword>
<dbReference type="Proteomes" id="UP000247973">
    <property type="component" value="Unassembled WGS sequence"/>
</dbReference>
<keyword evidence="3" id="KW-0732">Signal</keyword>
<keyword evidence="4" id="KW-0281">Fimbrium</keyword>
<keyword evidence="5" id="KW-0472">Membrane</keyword>
<reference evidence="7 8" key="1">
    <citation type="submission" date="2018-03" db="EMBL/GenBank/DDBJ databases">
        <title>Genomic Encyclopedia of Archaeal and Bacterial Type Strains, Phase II (KMG-II): from individual species to whole genera.</title>
        <authorList>
            <person name="Goeker M."/>
        </authorList>
    </citation>
    <scope>NUCLEOTIDE SEQUENCE [LARGE SCALE GENOMIC DNA]</scope>
    <source>
        <strain evidence="7 8">DSM 100214</strain>
    </source>
</reference>